<keyword evidence="3" id="KW-1185">Reference proteome</keyword>
<dbReference type="EMBL" id="SOGJ01000007">
    <property type="protein sequence ID" value="TFD01066.1"/>
    <property type="molecule type" value="Genomic_DNA"/>
</dbReference>
<name>A0ABY2J7Y9_9MICO</name>
<dbReference type="RefSeq" id="WP_134362060.1">
    <property type="nucleotide sequence ID" value="NZ_SOGJ01000007.1"/>
</dbReference>
<dbReference type="Proteomes" id="UP000298355">
    <property type="component" value="Unassembled WGS sequence"/>
</dbReference>
<sequence length="61" mass="6515">MHGQVRAEYPFAPAQFSRLTKRGILLGLFVPQLVALSIGTLTIVTTLYIAGTAGIAWTSPV</sequence>
<feature type="transmembrane region" description="Helical" evidence="1">
    <location>
        <begin position="24"/>
        <end position="50"/>
    </location>
</feature>
<organism evidence="2 3">
    <name type="scientific">Cryobacterium breve</name>
    <dbReference type="NCBI Taxonomy" id="1259258"/>
    <lineage>
        <taxon>Bacteria</taxon>
        <taxon>Bacillati</taxon>
        <taxon>Actinomycetota</taxon>
        <taxon>Actinomycetes</taxon>
        <taxon>Micrococcales</taxon>
        <taxon>Microbacteriaceae</taxon>
        <taxon>Cryobacterium</taxon>
    </lineage>
</organism>
<comment type="caution">
    <text evidence="2">The sequence shown here is derived from an EMBL/GenBank/DDBJ whole genome shotgun (WGS) entry which is preliminary data.</text>
</comment>
<reference evidence="2 3" key="1">
    <citation type="submission" date="2019-03" db="EMBL/GenBank/DDBJ databases">
        <title>Genomics of glacier-inhabiting Cryobacterium strains.</title>
        <authorList>
            <person name="Liu Q."/>
            <person name="Xin Y.-H."/>
        </authorList>
    </citation>
    <scope>NUCLEOTIDE SEQUENCE [LARGE SCALE GENOMIC DNA]</scope>
    <source>
        <strain evidence="2 3">TMT4-23</strain>
    </source>
</reference>
<keyword evidence="1" id="KW-1133">Transmembrane helix</keyword>
<evidence type="ECO:0000313" key="3">
    <source>
        <dbReference type="Proteomes" id="UP000298355"/>
    </source>
</evidence>
<evidence type="ECO:0000313" key="2">
    <source>
        <dbReference type="EMBL" id="TFD01066.1"/>
    </source>
</evidence>
<proteinExistence type="predicted"/>
<keyword evidence="1" id="KW-0472">Membrane</keyword>
<evidence type="ECO:0000256" key="1">
    <source>
        <dbReference type="SAM" id="Phobius"/>
    </source>
</evidence>
<protein>
    <submittedName>
        <fullName evidence="2">Uncharacterized protein</fullName>
    </submittedName>
</protein>
<gene>
    <name evidence="2" type="ORF">E3O65_01870</name>
</gene>
<keyword evidence="1" id="KW-0812">Transmembrane</keyword>
<accession>A0ABY2J7Y9</accession>